<dbReference type="InterPro" id="IPR046748">
    <property type="entry name" value="HipA_2"/>
</dbReference>
<sequence>MSALRVVEILRRMEQGRTRPFLVRAEDDALYVAKGRETTQRGLVAEWLCAHLGRALDLPIPPFTLLEVPAELVAALGAEGGALGASTAFGSRLESGVQDFAIAQLRNVDVALRRRLLAFDWWVENADRTLSELGGNPNLLWRAAGDAMLVIDHNLAFDREFDESTFFATHVFHGDASALFEDWINWTDAANRLRAALPSFDEALASMPEQWNWLDPEATLPVGIDWTARRARLDERINIRRGRTQ</sequence>
<dbReference type="STRING" id="993689.GCA_002077135_00588"/>
<evidence type="ECO:0000313" key="2">
    <source>
        <dbReference type="EMBL" id="THD08362.1"/>
    </source>
</evidence>
<dbReference type="EMBL" id="MWQO01000050">
    <property type="protein sequence ID" value="THD08362.1"/>
    <property type="molecule type" value="Genomic_DNA"/>
</dbReference>
<organism evidence="2 3">
    <name type="scientific">Metallibacterium scheffleri</name>
    <dbReference type="NCBI Taxonomy" id="993689"/>
    <lineage>
        <taxon>Bacteria</taxon>
        <taxon>Pseudomonadati</taxon>
        <taxon>Pseudomonadota</taxon>
        <taxon>Gammaproteobacteria</taxon>
        <taxon>Lysobacterales</taxon>
        <taxon>Rhodanobacteraceae</taxon>
        <taxon>Metallibacterium</taxon>
    </lineage>
</organism>
<comment type="caution">
    <text evidence="2">The sequence shown here is derived from an EMBL/GenBank/DDBJ whole genome shotgun (WGS) entry which is preliminary data.</text>
</comment>
<protein>
    <recommendedName>
        <fullName evidence="1">HipA-like kinase domain-containing protein</fullName>
    </recommendedName>
</protein>
<feature type="domain" description="HipA-like kinase" evidence="1">
    <location>
        <begin position="6"/>
        <end position="234"/>
    </location>
</feature>
<gene>
    <name evidence="2" type="ORF">B1806_13350</name>
</gene>
<reference evidence="2 3" key="1">
    <citation type="submission" date="2017-02" db="EMBL/GenBank/DDBJ databases">
        <title>Whole genome sequencing of Metallibacterium scheffleri DSM 24874 (T).</title>
        <authorList>
            <person name="Kumar S."/>
            <person name="Patil P."/>
            <person name="Patil P.B."/>
        </authorList>
    </citation>
    <scope>NUCLEOTIDE SEQUENCE [LARGE SCALE GENOMIC DNA]</scope>
    <source>
        <strain evidence="2 3">DSM 24874</strain>
    </source>
</reference>
<name>A0A4S3KI06_9GAMM</name>
<dbReference type="AlphaFoldDB" id="A0A4S3KI06"/>
<proteinExistence type="predicted"/>
<evidence type="ECO:0000313" key="3">
    <source>
        <dbReference type="Proteomes" id="UP000307749"/>
    </source>
</evidence>
<accession>A0A4S3KI06</accession>
<dbReference type="Pfam" id="PF20613">
    <property type="entry name" value="HipA_2"/>
    <property type="match status" value="1"/>
</dbReference>
<dbReference type="OrthoDB" id="8440774at2"/>
<keyword evidence="3" id="KW-1185">Reference proteome</keyword>
<dbReference type="RefSeq" id="WP_081126008.1">
    <property type="nucleotide sequence ID" value="NZ_LDOS01000001.1"/>
</dbReference>
<dbReference type="Proteomes" id="UP000307749">
    <property type="component" value="Unassembled WGS sequence"/>
</dbReference>
<evidence type="ECO:0000259" key="1">
    <source>
        <dbReference type="Pfam" id="PF20613"/>
    </source>
</evidence>